<accession>A0A0F9V5I9</accession>
<dbReference type="EMBL" id="LAZR01000668">
    <property type="protein sequence ID" value="KKN61158.1"/>
    <property type="molecule type" value="Genomic_DNA"/>
</dbReference>
<protein>
    <submittedName>
        <fullName evidence="1">Uncharacterized protein</fullName>
    </submittedName>
</protein>
<proteinExistence type="predicted"/>
<reference evidence="1" key="1">
    <citation type="journal article" date="2015" name="Nature">
        <title>Complex archaea that bridge the gap between prokaryotes and eukaryotes.</title>
        <authorList>
            <person name="Spang A."/>
            <person name="Saw J.H."/>
            <person name="Jorgensen S.L."/>
            <person name="Zaremba-Niedzwiedzka K."/>
            <person name="Martijn J."/>
            <person name="Lind A.E."/>
            <person name="van Eijk R."/>
            <person name="Schleper C."/>
            <person name="Guy L."/>
            <person name="Ettema T.J."/>
        </authorList>
    </citation>
    <scope>NUCLEOTIDE SEQUENCE</scope>
</reference>
<comment type="caution">
    <text evidence="1">The sequence shown here is derived from an EMBL/GenBank/DDBJ whole genome shotgun (WGS) entry which is preliminary data.</text>
</comment>
<organism evidence="1">
    <name type="scientific">marine sediment metagenome</name>
    <dbReference type="NCBI Taxonomy" id="412755"/>
    <lineage>
        <taxon>unclassified sequences</taxon>
        <taxon>metagenomes</taxon>
        <taxon>ecological metagenomes</taxon>
    </lineage>
</organism>
<gene>
    <name evidence="1" type="ORF">LCGC14_0524530</name>
</gene>
<sequence length="40" mass="4810">MKEKFYCVKHRRKGAKSELYIETKTVDGQTGLFLFKREKD</sequence>
<dbReference type="AlphaFoldDB" id="A0A0F9V5I9"/>
<name>A0A0F9V5I9_9ZZZZ</name>
<evidence type="ECO:0000313" key="1">
    <source>
        <dbReference type="EMBL" id="KKN61158.1"/>
    </source>
</evidence>